<dbReference type="STRING" id="1208324.P73_2394"/>
<dbReference type="EMBL" id="CP004393">
    <property type="protein sequence ID" value="AJE47109.1"/>
    <property type="molecule type" value="Genomic_DNA"/>
</dbReference>
<dbReference type="HOGENOM" id="CLU_088863_2_2_5"/>
<dbReference type="AlphaFoldDB" id="A0A0B5DVT6"/>
<dbReference type="RefSeq" id="WP_043869747.1">
    <property type="nucleotide sequence ID" value="NZ_CP004393.1"/>
</dbReference>
<proteinExistence type="predicted"/>
<gene>
    <name evidence="1" type="ORF">P73_2394</name>
</gene>
<protein>
    <recommendedName>
        <fullName evidence="3">Serine hydrolase family protein</fullName>
    </recommendedName>
</protein>
<dbReference type="InterPro" id="IPR010662">
    <property type="entry name" value="RBBP9/YdeN"/>
</dbReference>
<reference evidence="1 2" key="1">
    <citation type="journal article" date="2014" name="Int. J. Syst. Evol. Microbiol.">
        <title>Celeribacter indicus sp. nov., a polycyclic aromatic hydrocarbon-degrading bacterium from deep-sea sediment and reclassification of Huaishuia halophila as Celeribacter halophilus comb. nov.</title>
        <authorList>
            <person name="Lai Q."/>
            <person name="Cao J."/>
            <person name="Yuan J."/>
            <person name="Li F."/>
            <person name="Shao Z."/>
        </authorList>
    </citation>
    <scope>NUCLEOTIDE SEQUENCE [LARGE SCALE GENOMIC DNA]</scope>
    <source>
        <strain evidence="1">P73</strain>
    </source>
</reference>
<evidence type="ECO:0000313" key="1">
    <source>
        <dbReference type="EMBL" id="AJE47109.1"/>
    </source>
</evidence>
<dbReference type="SUPFAM" id="SSF53474">
    <property type="entry name" value="alpha/beta-Hydrolases"/>
    <property type="match status" value="1"/>
</dbReference>
<dbReference type="Proteomes" id="UP000031521">
    <property type="component" value="Chromosome"/>
</dbReference>
<dbReference type="KEGG" id="cid:P73_2394"/>
<dbReference type="InterPro" id="IPR029058">
    <property type="entry name" value="AB_hydrolase_fold"/>
</dbReference>
<evidence type="ECO:0000313" key="2">
    <source>
        <dbReference type="Proteomes" id="UP000031521"/>
    </source>
</evidence>
<dbReference type="OrthoDB" id="9804993at2"/>
<name>A0A0B5DVT6_9RHOB</name>
<sequence>MTHGFIMVPGIGGSGPEHWQSHWEELCPRATRIAPASWDRPDLADWIAALDRAVAGCSGPPVLICHSLGCLLFAHWRVASSRAIAAAFLVAVPDPAGPAFPPQAEAFGALPVQGFGRGPVLAVASSDDPYDPRGRGIGWAAAQGARPCHLGPRGHLNGAATLGAWPEGQALLAGFLHEIGG</sequence>
<dbReference type="Pfam" id="PF06821">
    <property type="entry name" value="Ser_hydrolase"/>
    <property type="match status" value="1"/>
</dbReference>
<dbReference type="Gene3D" id="3.40.50.1820">
    <property type="entry name" value="alpha/beta hydrolase"/>
    <property type="match status" value="1"/>
</dbReference>
<dbReference type="GO" id="GO:0016787">
    <property type="term" value="F:hydrolase activity"/>
    <property type="evidence" value="ECO:0007669"/>
    <property type="project" value="InterPro"/>
</dbReference>
<keyword evidence="2" id="KW-1185">Reference proteome</keyword>
<accession>A0A0B5DVT6</accession>
<organism evidence="1 2">
    <name type="scientific">Celeribacter indicus</name>
    <dbReference type="NCBI Taxonomy" id="1208324"/>
    <lineage>
        <taxon>Bacteria</taxon>
        <taxon>Pseudomonadati</taxon>
        <taxon>Pseudomonadota</taxon>
        <taxon>Alphaproteobacteria</taxon>
        <taxon>Rhodobacterales</taxon>
        <taxon>Roseobacteraceae</taxon>
        <taxon>Celeribacter</taxon>
    </lineage>
</organism>
<evidence type="ECO:0008006" key="3">
    <source>
        <dbReference type="Google" id="ProtNLM"/>
    </source>
</evidence>